<evidence type="ECO:0000313" key="3">
    <source>
        <dbReference type="Proteomes" id="UP000019089"/>
    </source>
</evidence>
<evidence type="ECO:0000313" key="2">
    <source>
        <dbReference type="EMBL" id="AHG43479.1"/>
    </source>
</evidence>
<dbReference type="HOGENOM" id="CLU_2976025_0_0_6"/>
<evidence type="ECO:0000256" key="1">
    <source>
        <dbReference type="SAM" id="Phobius"/>
    </source>
</evidence>
<accession>W0MY27</accession>
<name>W0MY27_PSESX</name>
<organism evidence="2 3">
    <name type="scientific">Pseudomonas syringae CC1557</name>
    <dbReference type="NCBI Taxonomy" id="1357279"/>
    <lineage>
        <taxon>Bacteria</taxon>
        <taxon>Pseudomonadati</taxon>
        <taxon>Pseudomonadota</taxon>
        <taxon>Gammaproteobacteria</taxon>
        <taxon>Pseudomonadales</taxon>
        <taxon>Pseudomonadaceae</taxon>
        <taxon>Pseudomonas</taxon>
        <taxon>Pseudomonas syringae</taxon>
    </lineage>
</organism>
<sequence length="60" mass="6237">MDTLTPKVDSSVSAEIADLDARMSAKESFASRIGLLPFVTVAAAALVALIAMQVVTRLSS</sequence>
<dbReference type="Proteomes" id="UP000019089">
    <property type="component" value="Chromosome"/>
</dbReference>
<dbReference type="AlphaFoldDB" id="W0MY27"/>
<proteinExistence type="predicted"/>
<dbReference type="KEGG" id="psyr:N018_01590"/>
<keyword evidence="1" id="KW-1133">Transmembrane helix</keyword>
<keyword evidence="1" id="KW-0812">Transmembrane</keyword>
<reference evidence="2 3" key="1">
    <citation type="submission" date="2013-12" db="EMBL/GenBank/DDBJ databases">
        <title>Interactions Between Genome Architecture and Virulence Genes in Pseudomonas syringae, strain CC1557 as a model.</title>
        <authorList>
            <person name="Baltrus D."/>
            <person name="Hockett K."/>
            <person name="Karlsrud E."/>
            <person name="Dougherty K."/>
            <person name="Nishimura M."/>
        </authorList>
    </citation>
    <scope>NUCLEOTIDE SEQUENCE [LARGE SCALE GENOMIC DNA]</scope>
    <source>
        <strain evidence="2 3">CC1557</strain>
    </source>
</reference>
<gene>
    <name evidence="2" type="ORF">N018_01590</name>
</gene>
<dbReference type="EMBL" id="CP007014">
    <property type="protein sequence ID" value="AHG43479.1"/>
    <property type="molecule type" value="Genomic_DNA"/>
</dbReference>
<keyword evidence="1" id="KW-0472">Membrane</keyword>
<protein>
    <submittedName>
        <fullName evidence="2">Uncharacterized protein</fullName>
    </submittedName>
</protein>
<feature type="transmembrane region" description="Helical" evidence="1">
    <location>
        <begin position="33"/>
        <end position="55"/>
    </location>
</feature>